<gene>
    <name evidence="3" type="ORF">ABLV49_25095</name>
</gene>
<name>A0AAU7M0D5_9BURK</name>
<feature type="domain" description="ChsH2 rubredoxin-like zinc ribbon" evidence="2">
    <location>
        <begin position="15"/>
        <end position="44"/>
    </location>
</feature>
<dbReference type="RefSeq" id="WP_349283298.1">
    <property type="nucleotide sequence ID" value="NZ_CBCSCU010000015.1"/>
</dbReference>
<geneLocation type="plasmid" evidence="3">
    <name>p4</name>
</geneLocation>
<organism evidence="3">
    <name type="scientific">Polaromonas hydrogenivorans</name>
    <dbReference type="NCBI Taxonomy" id="335476"/>
    <lineage>
        <taxon>Bacteria</taxon>
        <taxon>Pseudomonadati</taxon>
        <taxon>Pseudomonadota</taxon>
        <taxon>Betaproteobacteria</taxon>
        <taxon>Burkholderiales</taxon>
        <taxon>Comamonadaceae</taxon>
        <taxon>Polaromonas</taxon>
    </lineage>
</organism>
<dbReference type="SUPFAM" id="SSF50249">
    <property type="entry name" value="Nucleic acid-binding proteins"/>
    <property type="match status" value="1"/>
</dbReference>
<dbReference type="InterPro" id="IPR002878">
    <property type="entry name" value="ChsH2_C"/>
</dbReference>
<evidence type="ECO:0000259" key="2">
    <source>
        <dbReference type="Pfam" id="PF12172"/>
    </source>
</evidence>
<dbReference type="Pfam" id="PF01796">
    <property type="entry name" value="OB_ChsH2_C"/>
    <property type="match status" value="1"/>
</dbReference>
<dbReference type="AlphaFoldDB" id="A0AAU7M0D5"/>
<protein>
    <submittedName>
        <fullName evidence="3">OB-fold domain-containing protein</fullName>
    </submittedName>
</protein>
<dbReference type="PANTHER" id="PTHR34075">
    <property type="entry name" value="BLR3430 PROTEIN"/>
    <property type="match status" value="1"/>
</dbReference>
<keyword evidence="3" id="KW-0614">Plasmid</keyword>
<dbReference type="InterPro" id="IPR022002">
    <property type="entry name" value="ChsH2_Znr"/>
</dbReference>
<accession>A0AAU7M0D5</accession>
<dbReference type="EMBL" id="CP157679">
    <property type="protein sequence ID" value="XBP73235.1"/>
    <property type="molecule type" value="Genomic_DNA"/>
</dbReference>
<proteinExistence type="predicted"/>
<dbReference type="PANTHER" id="PTHR34075:SF5">
    <property type="entry name" value="BLR3430 PROTEIN"/>
    <property type="match status" value="1"/>
</dbReference>
<feature type="domain" description="ChsH2 C-terminal OB-fold" evidence="1">
    <location>
        <begin position="46"/>
        <end position="109"/>
    </location>
</feature>
<evidence type="ECO:0000313" key="3">
    <source>
        <dbReference type="EMBL" id="XBP73235.1"/>
    </source>
</evidence>
<reference evidence="3" key="1">
    <citation type="submission" date="2024-05" db="EMBL/GenBank/DDBJ databases">
        <authorList>
            <person name="Bunk B."/>
            <person name="Swiderski J."/>
            <person name="Sproer C."/>
            <person name="Thiel V."/>
        </authorList>
    </citation>
    <scope>NUCLEOTIDE SEQUENCE</scope>
    <source>
        <strain evidence="3">DSM 17735</strain>
        <plasmid evidence="3">p4</plasmid>
    </source>
</reference>
<dbReference type="InterPro" id="IPR052513">
    <property type="entry name" value="Thioester_dehydratase-like"/>
</dbReference>
<dbReference type="InterPro" id="IPR012340">
    <property type="entry name" value="NA-bd_OB-fold"/>
</dbReference>
<dbReference type="Pfam" id="PF12172">
    <property type="entry name" value="zf-ChsH2"/>
    <property type="match status" value="1"/>
</dbReference>
<evidence type="ECO:0000259" key="1">
    <source>
        <dbReference type="Pfam" id="PF01796"/>
    </source>
</evidence>
<sequence>MRDLENVWSENLQKGILQIPTCQHCRSWNWYPLPACRSCQSTDFFWNEVELIGTLFSWTRVHRRFTNFDIAVPYVVGLVEMAEAPTVRIPARLQAGSGAQPIIGDDVTLTAACDEGGWHWVFNLRQK</sequence>